<protein>
    <submittedName>
        <fullName evidence="1">Heavy metal transporter</fullName>
    </submittedName>
</protein>
<dbReference type="EMBL" id="JAEPIV010000029">
    <property type="protein sequence ID" value="MBK4722695.1"/>
    <property type="molecule type" value="Genomic_DNA"/>
</dbReference>
<gene>
    <name evidence="1" type="ORF">JJL56_27955</name>
</gene>
<accession>A0ABS1I6K1</accession>
<organism evidence="1 2">
    <name type="scientific">Azospirillum aestuarii</name>
    <dbReference type="NCBI Taxonomy" id="2802052"/>
    <lineage>
        <taxon>Bacteria</taxon>
        <taxon>Pseudomonadati</taxon>
        <taxon>Pseudomonadota</taxon>
        <taxon>Alphaproteobacteria</taxon>
        <taxon>Rhodospirillales</taxon>
        <taxon>Azospirillaceae</taxon>
        <taxon>Azospirillum</taxon>
    </lineage>
</organism>
<keyword evidence="2" id="KW-1185">Reference proteome</keyword>
<evidence type="ECO:0000313" key="2">
    <source>
        <dbReference type="Proteomes" id="UP000654452"/>
    </source>
</evidence>
<name>A0ABS1I6K1_9PROT</name>
<proteinExistence type="predicted"/>
<comment type="caution">
    <text evidence="1">The sequence shown here is derived from an EMBL/GenBank/DDBJ whole genome shotgun (WGS) entry which is preliminary data.</text>
</comment>
<dbReference type="RefSeq" id="WP_200487081.1">
    <property type="nucleotide sequence ID" value="NZ_JAEPIV010000029.1"/>
</dbReference>
<evidence type="ECO:0000313" key="1">
    <source>
        <dbReference type="EMBL" id="MBK4722695.1"/>
    </source>
</evidence>
<dbReference type="Proteomes" id="UP000654452">
    <property type="component" value="Unassembled WGS sequence"/>
</dbReference>
<reference evidence="1 2" key="1">
    <citation type="submission" date="2021-01" db="EMBL/GenBank/DDBJ databases">
        <title>Azospirillum sp. YIM DDC1 draft genome.</title>
        <authorList>
            <person name="Wang Y.-X."/>
        </authorList>
    </citation>
    <scope>NUCLEOTIDE SEQUENCE [LARGE SCALE GENOMIC DNA]</scope>
    <source>
        <strain evidence="1 2">YIM DDC1</strain>
    </source>
</reference>
<sequence>MSELKIDVITCGYGARAVTKAVETVSRDERALVNVTAGGVRGDGGVDAITVRRAAKDTNKHDLRETA</sequence>